<reference evidence="3" key="1">
    <citation type="journal article" date="2019" name="Int. J. Syst. Evol. Microbiol.">
        <title>The Global Catalogue of Microorganisms (GCM) 10K type strain sequencing project: providing services to taxonomists for standard genome sequencing and annotation.</title>
        <authorList>
            <consortium name="The Broad Institute Genomics Platform"/>
            <consortium name="The Broad Institute Genome Sequencing Center for Infectious Disease"/>
            <person name="Wu L."/>
            <person name="Ma J."/>
        </authorList>
    </citation>
    <scope>NUCLEOTIDE SEQUENCE [LARGE SCALE GENOMIC DNA]</scope>
    <source>
        <strain evidence="3">KCTC 42182</strain>
    </source>
</reference>
<name>A0ABV7VDQ1_9PROT</name>
<protein>
    <submittedName>
        <fullName evidence="2">DUF1127 domain-containing protein</fullName>
    </submittedName>
</protein>
<dbReference type="Proteomes" id="UP001595711">
    <property type="component" value="Unassembled WGS sequence"/>
</dbReference>
<feature type="domain" description="YjiS-like" evidence="1">
    <location>
        <begin position="31"/>
        <end position="60"/>
    </location>
</feature>
<gene>
    <name evidence="2" type="ORF">ACFOOQ_08500</name>
</gene>
<proteinExistence type="predicted"/>
<dbReference type="Pfam" id="PF06568">
    <property type="entry name" value="YjiS-like"/>
    <property type="match status" value="1"/>
</dbReference>
<dbReference type="RefSeq" id="WP_379724407.1">
    <property type="nucleotide sequence ID" value="NZ_JBHRYJ010000001.1"/>
</dbReference>
<accession>A0ABV7VDQ1</accession>
<evidence type="ECO:0000313" key="2">
    <source>
        <dbReference type="EMBL" id="MFC3675579.1"/>
    </source>
</evidence>
<dbReference type="EMBL" id="JBHRYJ010000001">
    <property type="protein sequence ID" value="MFC3675579.1"/>
    <property type="molecule type" value="Genomic_DNA"/>
</dbReference>
<evidence type="ECO:0000313" key="3">
    <source>
        <dbReference type="Proteomes" id="UP001595711"/>
    </source>
</evidence>
<comment type="caution">
    <text evidence="2">The sequence shown here is derived from an EMBL/GenBank/DDBJ whole genome shotgun (WGS) entry which is preliminary data.</text>
</comment>
<dbReference type="InterPro" id="IPR009506">
    <property type="entry name" value="YjiS-like"/>
</dbReference>
<evidence type="ECO:0000259" key="1">
    <source>
        <dbReference type="Pfam" id="PF06568"/>
    </source>
</evidence>
<sequence>MAFAVERPARQTPAARDLLCRFVTYLWAGHKARVARRRSFDALRELDARLLDDVGLTAADQQRLRPGG</sequence>
<organism evidence="2 3">
    <name type="scientific">Ferrovibrio xuzhouensis</name>
    <dbReference type="NCBI Taxonomy" id="1576914"/>
    <lineage>
        <taxon>Bacteria</taxon>
        <taxon>Pseudomonadati</taxon>
        <taxon>Pseudomonadota</taxon>
        <taxon>Alphaproteobacteria</taxon>
        <taxon>Rhodospirillales</taxon>
        <taxon>Rhodospirillaceae</taxon>
        <taxon>Ferrovibrio</taxon>
    </lineage>
</organism>
<keyword evidence="3" id="KW-1185">Reference proteome</keyword>